<evidence type="ECO:0000256" key="8">
    <source>
        <dbReference type="ARBA" id="ARBA00023277"/>
    </source>
</evidence>
<comment type="subcellular location">
    <subcellularLocation>
        <location evidence="2 9">Cytoplasm</location>
    </subcellularLocation>
</comment>
<evidence type="ECO:0000256" key="3">
    <source>
        <dbReference type="ARBA" id="ARBA00009894"/>
    </source>
</evidence>
<dbReference type="RefSeq" id="WP_091373708.1">
    <property type="nucleotide sequence ID" value="NZ_LT629740.1"/>
</dbReference>
<dbReference type="InterPro" id="IPR035461">
    <property type="entry name" value="GmhA/DiaA"/>
</dbReference>
<proteinExistence type="inferred from homology"/>
<dbReference type="InterPro" id="IPR050099">
    <property type="entry name" value="SIS_GmhA/DiaA_subfam"/>
</dbReference>
<dbReference type="CDD" id="cd05006">
    <property type="entry name" value="SIS_GmhA"/>
    <property type="match status" value="1"/>
</dbReference>
<protein>
    <recommendedName>
        <fullName evidence="9">Phosphoheptose isomerase</fullName>
        <ecNumber evidence="9">5.3.1.28</ecNumber>
    </recommendedName>
    <alternativeName>
        <fullName evidence="9">Sedoheptulose 7-phosphate isomerase</fullName>
    </alternativeName>
</protein>
<keyword evidence="4 9" id="KW-0963">Cytoplasm</keyword>
<dbReference type="Proteomes" id="UP000199679">
    <property type="component" value="Chromosome I"/>
</dbReference>
<evidence type="ECO:0000256" key="4">
    <source>
        <dbReference type="ARBA" id="ARBA00022490"/>
    </source>
</evidence>
<dbReference type="AlphaFoldDB" id="A0A1H1YIZ5"/>
<feature type="binding site" evidence="9">
    <location>
        <position position="119"/>
    </location>
    <ligand>
        <name>substrate</name>
    </ligand>
</feature>
<organism evidence="11 12">
    <name type="scientific">Mucilaginibacter mallensis</name>
    <dbReference type="NCBI Taxonomy" id="652787"/>
    <lineage>
        <taxon>Bacteria</taxon>
        <taxon>Pseudomonadati</taxon>
        <taxon>Bacteroidota</taxon>
        <taxon>Sphingobacteriia</taxon>
        <taxon>Sphingobacteriales</taxon>
        <taxon>Sphingobacteriaceae</taxon>
        <taxon>Mucilaginibacter</taxon>
    </lineage>
</organism>
<comment type="function">
    <text evidence="9">Catalyzes the isomerization of sedoheptulose 7-phosphate in D-glycero-D-manno-heptose 7-phosphate.</text>
</comment>
<evidence type="ECO:0000313" key="11">
    <source>
        <dbReference type="EMBL" id="SDT21295.1"/>
    </source>
</evidence>
<dbReference type="GO" id="GO:0005737">
    <property type="term" value="C:cytoplasm"/>
    <property type="evidence" value="ECO:0007669"/>
    <property type="project" value="UniProtKB-SubCell"/>
</dbReference>
<dbReference type="InterPro" id="IPR001347">
    <property type="entry name" value="SIS_dom"/>
</dbReference>
<dbReference type="PANTHER" id="PTHR30390">
    <property type="entry name" value="SEDOHEPTULOSE 7-PHOSPHATE ISOMERASE / DNAA INITIATOR-ASSOCIATING FACTOR FOR REPLICATION INITIATION"/>
    <property type="match status" value="1"/>
</dbReference>
<dbReference type="InterPro" id="IPR046348">
    <property type="entry name" value="SIS_dom_sf"/>
</dbReference>
<evidence type="ECO:0000256" key="9">
    <source>
        <dbReference type="HAMAP-Rule" id="MF_00067"/>
    </source>
</evidence>
<dbReference type="PANTHER" id="PTHR30390:SF6">
    <property type="entry name" value="DNAA INITIATOR-ASSOCIATING PROTEIN DIAA"/>
    <property type="match status" value="1"/>
</dbReference>
<keyword evidence="8 9" id="KW-0119">Carbohydrate metabolism</keyword>
<feature type="binding site" evidence="9">
    <location>
        <position position="59"/>
    </location>
    <ligand>
        <name>substrate</name>
    </ligand>
</feature>
<evidence type="ECO:0000256" key="6">
    <source>
        <dbReference type="ARBA" id="ARBA00022833"/>
    </source>
</evidence>
<dbReference type="STRING" id="652787.SAMN05216490_2751"/>
<name>A0A1H1YIZ5_MUCMA</name>
<dbReference type="EMBL" id="LT629740">
    <property type="protein sequence ID" value="SDT21295.1"/>
    <property type="molecule type" value="Genomic_DNA"/>
</dbReference>
<dbReference type="UniPathway" id="UPA00041">
    <property type="reaction ID" value="UER00436"/>
</dbReference>
<dbReference type="GO" id="GO:2001061">
    <property type="term" value="P:D-glycero-D-manno-heptose 7-phosphate biosynthetic process"/>
    <property type="evidence" value="ECO:0007669"/>
    <property type="project" value="UniProtKB-UniPathway"/>
</dbReference>
<dbReference type="GO" id="GO:0005975">
    <property type="term" value="P:carbohydrate metabolic process"/>
    <property type="evidence" value="ECO:0007669"/>
    <property type="project" value="UniProtKB-UniRule"/>
</dbReference>
<comment type="similarity">
    <text evidence="3 9">Belongs to the SIS family. GmhA subfamily.</text>
</comment>
<keyword evidence="5 9" id="KW-0479">Metal-binding</keyword>
<evidence type="ECO:0000256" key="2">
    <source>
        <dbReference type="ARBA" id="ARBA00004496"/>
    </source>
</evidence>
<feature type="binding site" evidence="9">
    <location>
        <position position="174"/>
    </location>
    <ligand>
        <name>Zn(2+)</name>
        <dbReference type="ChEBI" id="CHEBI:29105"/>
    </ligand>
</feature>
<evidence type="ECO:0000256" key="5">
    <source>
        <dbReference type="ARBA" id="ARBA00022723"/>
    </source>
</evidence>
<dbReference type="HAMAP" id="MF_00067">
    <property type="entry name" value="GmhA"/>
    <property type="match status" value="1"/>
</dbReference>
<feature type="binding site" evidence="9">
    <location>
        <position position="166"/>
    </location>
    <ligand>
        <name>substrate</name>
    </ligand>
</feature>
<gene>
    <name evidence="9" type="primary">gmhA</name>
    <name evidence="11" type="ORF">SAMN05216490_2751</name>
</gene>
<feature type="binding site" evidence="9">
    <location>
        <position position="59"/>
    </location>
    <ligand>
        <name>Zn(2+)</name>
        <dbReference type="ChEBI" id="CHEBI:29105"/>
    </ligand>
</feature>
<dbReference type="PROSITE" id="PS51464">
    <property type="entry name" value="SIS"/>
    <property type="match status" value="1"/>
</dbReference>
<evidence type="ECO:0000259" key="10">
    <source>
        <dbReference type="PROSITE" id="PS51464"/>
    </source>
</evidence>
<dbReference type="Pfam" id="PF13580">
    <property type="entry name" value="SIS_2"/>
    <property type="match status" value="1"/>
</dbReference>
<feature type="binding site" evidence="9">
    <location>
        <position position="166"/>
    </location>
    <ligand>
        <name>Zn(2+)</name>
        <dbReference type="ChEBI" id="CHEBI:29105"/>
    </ligand>
</feature>
<feature type="binding site" evidence="9">
    <location>
        <begin position="46"/>
        <end position="48"/>
    </location>
    <ligand>
        <name>substrate</name>
    </ligand>
</feature>
<dbReference type="EC" id="5.3.1.28" evidence="9"/>
<evidence type="ECO:0000256" key="7">
    <source>
        <dbReference type="ARBA" id="ARBA00023235"/>
    </source>
</evidence>
<comment type="catalytic activity">
    <reaction evidence="1 9">
        <text>2 D-sedoheptulose 7-phosphate = D-glycero-alpha-D-manno-heptose 7-phosphate + D-glycero-beta-D-manno-heptose 7-phosphate</text>
        <dbReference type="Rhea" id="RHEA:27489"/>
        <dbReference type="ChEBI" id="CHEBI:57483"/>
        <dbReference type="ChEBI" id="CHEBI:60203"/>
        <dbReference type="ChEBI" id="CHEBI:60204"/>
        <dbReference type="EC" id="5.3.1.28"/>
    </reaction>
</comment>
<keyword evidence="7 9" id="KW-0413">Isomerase</keyword>
<dbReference type="GO" id="GO:0097367">
    <property type="term" value="F:carbohydrate derivative binding"/>
    <property type="evidence" value="ECO:0007669"/>
    <property type="project" value="InterPro"/>
</dbReference>
<dbReference type="SUPFAM" id="SSF53697">
    <property type="entry name" value="SIS domain"/>
    <property type="match status" value="1"/>
</dbReference>
<comment type="miscellaneous">
    <text evidence="9">The reaction produces a racemic mixture of D-glycero-alpha-D-manno-heptose 7-phosphate and D-glycero-beta-D-manno-heptose 7-phosphate.</text>
</comment>
<feature type="domain" description="SIS" evidence="10">
    <location>
        <begin position="31"/>
        <end position="184"/>
    </location>
</feature>
<dbReference type="Gene3D" id="3.40.50.10490">
    <property type="entry name" value="Glucose-6-phosphate isomerase like protein, domain 1"/>
    <property type="match status" value="1"/>
</dbReference>
<dbReference type="InterPro" id="IPR004515">
    <property type="entry name" value="Phosphoheptose_Isoase"/>
</dbReference>
<keyword evidence="6 9" id="KW-0862">Zinc</keyword>
<feature type="binding site" evidence="9">
    <location>
        <begin position="114"/>
        <end position="116"/>
    </location>
    <ligand>
        <name>substrate</name>
    </ligand>
</feature>
<feature type="binding site" evidence="9">
    <location>
        <position position="55"/>
    </location>
    <ligand>
        <name>Zn(2+)</name>
        <dbReference type="ChEBI" id="CHEBI:29105"/>
    </ligand>
</feature>
<keyword evidence="12" id="KW-1185">Reference proteome</keyword>
<dbReference type="GO" id="GO:0008968">
    <property type="term" value="F:D-sedoheptulose 7-phosphate isomerase activity"/>
    <property type="evidence" value="ECO:0007669"/>
    <property type="project" value="UniProtKB-UniRule"/>
</dbReference>
<evidence type="ECO:0000313" key="12">
    <source>
        <dbReference type="Proteomes" id="UP000199679"/>
    </source>
</evidence>
<dbReference type="GO" id="GO:0008270">
    <property type="term" value="F:zinc ion binding"/>
    <property type="evidence" value="ECO:0007669"/>
    <property type="project" value="UniProtKB-UniRule"/>
</dbReference>
<sequence length="184" mass="19525">MVSEELYDHQNLIKKVIDLLTADIEAGCELFTSTILSGNKILLAGNGGSAADSQHIAAELSGRFVKDRKALPAVALTTDTSAITAIANDHGYEYVFSRQLEALALPGDLFVGISTSGNSPGILKAFESAKEFGCKTLGLSGRDGGKMNGLCDLNIIVPSNVTARIQEMHILIGHIFCKAVDDLF</sequence>
<feature type="binding site" evidence="9">
    <location>
        <begin position="88"/>
        <end position="89"/>
    </location>
    <ligand>
        <name>substrate</name>
    </ligand>
</feature>
<evidence type="ECO:0000256" key="1">
    <source>
        <dbReference type="ARBA" id="ARBA00000348"/>
    </source>
</evidence>
<comment type="cofactor">
    <cofactor evidence="9">
        <name>Zn(2+)</name>
        <dbReference type="ChEBI" id="CHEBI:29105"/>
    </cofactor>
    <text evidence="9">Binds 1 zinc ion per subunit.</text>
</comment>
<reference evidence="11 12" key="1">
    <citation type="submission" date="2016-10" db="EMBL/GenBank/DDBJ databases">
        <authorList>
            <person name="de Groot N.N."/>
        </authorList>
    </citation>
    <scope>NUCLEOTIDE SEQUENCE [LARGE SCALE GENOMIC DNA]</scope>
    <source>
        <strain evidence="11 12">MP1X4</strain>
    </source>
</reference>
<dbReference type="OrthoDB" id="9781311at2"/>
<accession>A0A1H1YIZ5</accession>
<comment type="pathway">
    <text evidence="9">Carbohydrate biosynthesis; D-glycero-D-manno-heptose 7-phosphate biosynthesis; D-glycero-alpha-D-manno-heptose 7-phosphate and D-glycero-beta-D-manno-heptose 7-phosphate from sedoheptulose 7-phosphate: step 1/1.</text>
</comment>